<dbReference type="Proteomes" id="UP000481861">
    <property type="component" value="Unassembled WGS sequence"/>
</dbReference>
<name>A0A7C8IA62_9PLEO</name>
<feature type="region of interest" description="Disordered" evidence="1">
    <location>
        <begin position="111"/>
        <end position="246"/>
    </location>
</feature>
<protein>
    <submittedName>
        <fullName evidence="2">Uncharacterized protein</fullName>
    </submittedName>
</protein>
<dbReference type="AlphaFoldDB" id="A0A7C8IA62"/>
<accession>A0A7C8IA62</accession>
<evidence type="ECO:0000256" key="1">
    <source>
        <dbReference type="SAM" id="MobiDB-lite"/>
    </source>
</evidence>
<comment type="caution">
    <text evidence="2">The sequence shown here is derived from an EMBL/GenBank/DDBJ whole genome shotgun (WGS) entry which is preliminary data.</text>
</comment>
<evidence type="ECO:0000313" key="3">
    <source>
        <dbReference type="Proteomes" id="UP000481861"/>
    </source>
</evidence>
<feature type="compositionally biased region" description="Polar residues" evidence="1">
    <location>
        <begin position="187"/>
        <end position="244"/>
    </location>
</feature>
<sequence length="288" mass="30997">MAVPATGQINHYMHLEETILSHARIVHPGPSGFLKLITFRSDADIFKVAVVVLTRSTPAEGVILCRSARATSPIGAMLDLQFQLQRHVNTLLGSWPVRTGFRVSACGPQTLVRSGRSAESPSSTDREVRGVGCADEVDGGARRGYGGQRHQAIGRLSHTGPESESNEALPDPQDSSHGLDVLPPRTSPHSHLPSSQPAISNPPANSTHSNVQNGPTNCNRASYTRNFNNSPSSIDHSRTSTQGSHLGVHDVSPGRQLTHSPAVLEGDKHVNLRSSASFRRLVERREGF</sequence>
<organism evidence="2 3">
    <name type="scientific">Massariosphaeria phaeospora</name>
    <dbReference type="NCBI Taxonomy" id="100035"/>
    <lineage>
        <taxon>Eukaryota</taxon>
        <taxon>Fungi</taxon>
        <taxon>Dikarya</taxon>
        <taxon>Ascomycota</taxon>
        <taxon>Pezizomycotina</taxon>
        <taxon>Dothideomycetes</taxon>
        <taxon>Pleosporomycetidae</taxon>
        <taxon>Pleosporales</taxon>
        <taxon>Pleosporales incertae sedis</taxon>
        <taxon>Massariosphaeria</taxon>
    </lineage>
</organism>
<proteinExistence type="predicted"/>
<gene>
    <name evidence="2" type="ORF">BDV95DRAFT_108643</name>
</gene>
<keyword evidence="3" id="KW-1185">Reference proteome</keyword>
<dbReference type="EMBL" id="JAADJZ010000017">
    <property type="protein sequence ID" value="KAF2868990.1"/>
    <property type="molecule type" value="Genomic_DNA"/>
</dbReference>
<evidence type="ECO:0000313" key="2">
    <source>
        <dbReference type="EMBL" id="KAF2868990.1"/>
    </source>
</evidence>
<reference evidence="2 3" key="1">
    <citation type="submission" date="2020-01" db="EMBL/GenBank/DDBJ databases">
        <authorList>
            <consortium name="DOE Joint Genome Institute"/>
            <person name="Haridas S."/>
            <person name="Albert R."/>
            <person name="Binder M."/>
            <person name="Bloem J."/>
            <person name="Labutti K."/>
            <person name="Salamov A."/>
            <person name="Andreopoulos B."/>
            <person name="Baker S.E."/>
            <person name="Barry K."/>
            <person name="Bills G."/>
            <person name="Bluhm B.H."/>
            <person name="Cannon C."/>
            <person name="Castanera R."/>
            <person name="Culley D.E."/>
            <person name="Daum C."/>
            <person name="Ezra D."/>
            <person name="Gonzalez J.B."/>
            <person name="Henrissat B."/>
            <person name="Kuo A."/>
            <person name="Liang C."/>
            <person name="Lipzen A."/>
            <person name="Lutzoni F."/>
            <person name="Magnuson J."/>
            <person name="Mondo S."/>
            <person name="Nolan M."/>
            <person name="Ohm R."/>
            <person name="Pangilinan J."/>
            <person name="Park H.-J.H."/>
            <person name="Ramirez L."/>
            <person name="Alfaro M."/>
            <person name="Sun H."/>
            <person name="Tritt A."/>
            <person name="Yoshinaga Y."/>
            <person name="Zwiers L.-H.L."/>
            <person name="Turgeon B.G."/>
            <person name="Goodwin S.B."/>
            <person name="Spatafora J.W."/>
            <person name="Crous P.W."/>
            <person name="Grigoriev I.V."/>
        </authorList>
    </citation>
    <scope>NUCLEOTIDE SEQUENCE [LARGE SCALE GENOMIC DNA]</scope>
    <source>
        <strain evidence="2 3">CBS 611.86</strain>
    </source>
</reference>